<feature type="non-terminal residue" evidence="2">
    <location>
        <position position="1"/>
    </location>
</feature>
<accession>A0A8J2KU33</accession>
<dbReference type="AlphaFoldDB" id="A0A8J2KU33"/>
<sequence length="176" mass="19181">IKTLASGNEGHRRLSSEGQREVEPVVSPSPRPLSIPSAWHGLVLLVSLSLLATCVTSSQTPDGDWGDEDTIVIEADNEIDSVNRAHVRVKRQSTYVPATFLKSNDVIEGDACVSPKGVPGKCVPLKMCYTFMYQYDLKNDGLYAGNMELANSLRETVGSCVESESIPVDFRSIFFG</sequence>
<gene>
    <name evidence="2" type="ORF">AFUS01_LOCUS31105</name>
</gene>
<protein>
    <submittedName>
        <fullName evidence="2">Uncharacterized protein</fullName>
    </submittedName>
</protein>
<dbReference type="EMBL" id="CAJVCH010488170">
    <property type="protein sequence ID" value="CAG7820730.1"/>
    <property type="molecule type" value="Genomic_DNA"/>
</dbReference>
<reference evidence="2" key="1">
    <citation type="submission" date="2021-06" db="EMBL/GenBank/DDBJ databases">
        <authorList>
            <person name="Hodson N. C."/>
            <person name="Mongue J. A."/>
            <person name="Jaron S. K."/>
        </authorList>
    </citation>
    <scope>NUCLEOTIDE SEQUENCE</scope>
</reference>
<feature type="compositionally biased region" description="Basic and acidic residues" evidence="1">
    <location>
        <begin position="9"/>
        <end position="23"/>
    </location>
</feature>
<proteinExistence type="predicted"/>
<name>A0A8J2KU33_9HEXA</name>
<comment type="caution">
    <text evidence="2">The sequence shown here is derived from an EMBL/GenBank/DDBJ whole genome shotgun (WGS) entry which is preliminary data.</text>
</comment>
<evidence type="ECO:0000313" key="2">
    <source>
        <dbReference type="EMBL" id="CAG7820730.1"/>
    </source>
</evidence>
<organism evidence="2 3">
    <name type="scientific">Allacma fusca</name>
    <dbReference type="NCBI Taxonomy" id="39272"/>
    <lineage>
        <taxon>Eukaryota</taxon>
        <taxon>Metazoa</taxon>
        <taxon>Ecdysozoa</taxon>
        <taxon>Arthropoda</taxon>
        <taxon>Hexapoda</taxon>
        <taxon>Collembola</taxon>
        <taxon>Symphypleona</taxon>
        <taxon>Sminthuridae</taxon>
        <taxon>Allacma</taxon>
    </lineage>
</organism>
<keyword evidence="3" id="KW-1185">Reference proteome</keyword>
<feature type="region of interest" description="Disordered" evidence="1">
    <location>
        <begin position="1"/>
        <end position="30"/>
    </location>
</feature>
<dbReference type="Proteomes" id="UP000708208">
    <property type="component" value="Unassembled WGS sequence"/>
</dbReference>
<evidence type="ECO:0000313" key="3">
    <source>
        <dbReference type="Proteomes" id="UP000708208"/>
    </source>
</evidence>
<evidence type="ECO:0000256" key="1">
    <source>
        <dbReference type="SAM" id="MobiDB-lite"/>
    </source>
</evidence>